<dbReference type="AlphaFoldDB" id="A0A2S0WP90"/>
<sequence>MSVPRTLELPAGVRSAVVAGLDGDVATLTASATGPRRGHVLLVPGWTGSKEDFTPLLPLLADAGYDVMAYDQAGQYESAPAADYSLERYAANALHLSRSASPDGSHVLGHSFGGLVAQQAALLGMADLRSLSLLCTGPGALGEDARRPLRKLVAAIGQVPLLRLHEIREQGVKRPAQITSFLAKRFTSNDPRSLRAMTQLLIDAPDVVEQVVATGLPVWVGRGADDDAWPHDVQADMARRLRTEVHVVPDSAHSPAVENPAALVDLWLPFLKEHS</sequence>
<evidence type="ECO:0000313" key="2">
    <source>
        <dbReference type="Proteomes" id="UP000244384"/>
    </source>
</evidence>
<dbReference type="OrthoDB" id="3211023at2"/>
<reference evidence="2" key="1">
    <citation type="submission" date="2018-01" db="EMBL/GenBank/DDBJ databases">
        <authorList>
            <person name="Li J."/>
        </authorList>
    </citation>
    <scope>NUCLEOTIDE SEQUENCE [LARGE SCALE GENOMIC DNA]</scope>
    <source>
        <strain evidence="2">592</strain>
    </source>
</reference>
<evidence type="ECO:0000313" key="1">
    <source>
        <dbReference type="EMBL" id="AWB93158.1"/>
    </source>
</evidence>
<name>A0A2S0WP90_9ACTN</name>
<keyword evidence="1" id="KW-0378">Hydrolase</keyword>
<dbReference type="EMBL" id="CP026952">
    <property type="protein sequence ID" value="AWB93158.1"/>
    <property type="molecule type" value="Genomic_DNA"/>
</dbReference>
<proteinExistence type="predicted"/>
<gene>
    <name evidence="1" type="ORF">C3E78_13630</name>
</gene>
<dbReference type="InterPro" id="IPR000073">
    <property type="entry name" value="AB_hydrolase_1"/>
</dbReference>
<dbReference type="Proteomes" id="UP000244384">
    <property type="component" value="Chromosome"/>
</dbReference>
<dbReference type="GO" id="GO:0016787">
    <property type="term" value="F:hydrolase activity"/>
    <property type="evidence" value="ECO:0007669"/>
    <property type="project" value="UniProtKB-KW"/>
</dbReference>
<organism evidence="1 2">
    <name type="scientific">Aeromicrobium chenweiae</name>
    <dbReference type="NCBI Taxonomy" id="2079793"/>
    <lineage>
        <taxon>Bacteria</taxon>
        <taxon>Bacillati</taxon>
        <taxon>Actinomycetota</taxon>
        <taxon>Actinomycetes</taxon>
        <taxon>Propionibacteriales</taxon>
        <taxon>Nocardioidaceae</taxon>
        <taxon>Aeromicrobium</taxon>
    </lineage>
</organism>
<dbReference type="RefSeq" id="WP_108579255.1">
    <property type="nucleotide sequence ID" value="NZ_CP026952.1"/>
</dbReference>
<accession>A0A2S0WP90</accession>
<protein>
    <submittedName>
        <fullName evidence="1">Alpha/beta hydrolase</fullName>
    </submittedName>
</protein>
<dbReference type="Gene3D" id="3.40.50.1820">
    <property type="entry name" value="alpha/beta hydrolase"/>
    <property type="match status" value="1"/>
</dbReference>
<dbReference type="GO" id="GO:0016020">
    <property type="term" value="C:membrane"/>
    <property type="evidence" value="ECO:0007669"/>
    <property type="project" value="TreeGrafter"/>
</dbReference>
<dbReference type="SUPFAM" id="SSF53474">
    <property type="entry name" value="alpha/beta-Hydrolases"/>
    <property type="match status" value="1"/>
</dbReference>
<dbReference type="PANTHER" id="PTHR43798:SF33">
    <property type="entry name" value="HYDROLASE, PUTATIVE (AFU_ORTHOLOGUE AFUA_2G14860)-RELATED"/>
    <property type="match status" value="1"/>
</dbReference>
<keyword evidence="2" id="KW-1185">Reference proteome</keyword>
<dbReference type="InterPro" id="IPR050266">
    <property type="entry name" value="AB_hydrolase_sf"/>
</dbReference>
<dbReference type="KEGG" id="aez:C3E78_13630"/>
<dbReference type="PANTHER" id="PTHR43798">
    <property type="entry name" value="MONOACYLGLYCEROL LIPASE"/>
    <property type="match status" value="1"/>
</dbReference>
<dbReference type="Pfam" id="PF12697">
    <property type="entry name" value="Abhydrolase_6"/>
    <property type="match status" value="1"/>
</dbReference>
<dbReference type="InterPro" id="IPR029058">
    <property type="entry name" value="AB_hydrolase_fold"/>
</dbReference>
<accession>A0A5F2F128</accession>